<evidence type="ECO:0000313" key="2">
    <source>
        <dbReference type="EMBL" id="KKL26785.1"/>
    </source>
</evidence>
<dbReference type="AlphaFoldDB" id="A0A0F9BXZ8"/>
<organism evidence="2">
    <name type="scientific">marine sediment metagenome</name>
    <dbReference type="NCBI Taxonomy" id="412755"/>
    <lineage>
        <taxon>unclassified sequences</taxon>
        <taxon>metagenomes</taxon>
        <taxon>ecological metagenomes</taxon>
    </lineage>
</organism>
<dbReference type="InterPro" id="IPR027395">
    <property type="entry name" value="WH_DNA-bd_dom"/>
</dbReference>
<gene>
    <name evidence="2" type="ORF">LCGC14_2391740</name>
</gene>
<sequence>GYIEVKKKFKGNYPQTSCRITNLGRERFEAYVRAISAYLKPK</sequence>
<proteinExistence type="predicted"/>
<dbReference type="EMBL" id="LAZR01035708">
    <property type="protein sequence ID" value="KKL26785.1"/>
    <property type="molecule type" value="Genomic_DNA"/>
</dbReference>
<dbReference type="Pfam" id="PF13601">
    <property type="entry name" value="HTH_34"/>
    <property type="match status" value="1"/>
</dbReference>
<reference evidence="2" key="1">
    <citation type="journal article" date="2015" name="Nature">
        <title>Complex archaea that bridge the gap between prokaryotes and eukaryotes.</title>
        <authorList>
            <person name="Spang A."/>
            <person name="Saw J.H."/>
            <person name="Jorgensen S.L."/>
            <person name="Zaremba-Niedzwiedzka K."/>
            <person name="Martijn J."/>
            <person name="Lind A.E."/>
            <person name="van Eijk R."/>
            <person name="Schleper C."/>
            <person name="Guy L."/>
            <person name="Ettema T.J."/>
        </authorList>
    </citation>
    <scope>NUCLEOTIDE SEQUENCE</scope>
</reference>
<dbReference type="Gene3D" id="1.10.10.10">
    <property type="entry name" value="Winged helix-like DNA-binding domain superfamily/Winged helix DNA-binding domain"/>
    <property type="match status" value="1"/>
</dbReference>
<comment type="caution">
    <text evidence="2">The sequence shown here is derived from an EMBL/GenBank/DDBJ whole genome shotgun (WGS) entry which is preliminary data.</text>
</comment>
<protein>
    <recommendedName>
        <fullName evidence="1">Winged helix DNA-binding domain-containing protein</fullName>
    </recommendedName>
</protein>
<accession>A0A0F9BXZ8</accession>
<feature type="domain" description="Winged helix DNA-binding" evidence="1">
    <location>
        <begin position="1"/>
        <end position="39"/>
    </location>
</feature>
<name>A0A0F9BXZ8_9ZZZZ</name>
<feature type="non-terminal residue" evidence="2">
    <location>
        <position position="1"/>
    </location>
</feature>
<evidence type="ECO:0000259" key="1">
    <source>
        <dbReference type="Pfam" id="PF13601"/>
    </source>
</evidence>
<dbReference type="InterPro" id="IPR036388">
    <property type="entry name" value="WH-like_DNA-bd_sf"/>
</dbReference>